<gene>
    <name evidence="1" type="ORF">AC578_4642</name>
</gene>
<protein>
    <submittedName>
        <fullName evidence="1">Uncharacterized protein</fullName>
    </submittedName>
</protein>
<dbReference type="EMBL" id="LFZN01000115">
    <property type="protein sequence ID" value="KXS98382.1"/>
    <property type="molecule type" value="Genomic_DNA"/>
</dbReference>
<evidence type="ECO:0000313" key="1">
    <source>
        <dbReference type="EMBL" id="KXS98382.1"/>
    </source>
</evidence>
<proteinExistence type="predicted"/>
<dbReference type="OrthoDB" id="10689261at2759"/>
<sequence length="177" mass="19215">MALSAFYRTLTAKSILQCSISGSLKRRTQTKRCSHGTSAASMIERPHVTLSAASTLDLPTLIPAGQNLHQRNHVAFHVLLRPFPSIFLTNRGPLQTKSRIKLYADCAVSWSVAGKTRADVAELTEIRLGENGTAVLYRAFQVDLQRKSCQCLDMASNSPGLQASSRHGGILAHGMSP</sequence>
<comment type="caution">
    <text evidence="1">The sequence shown here is derived from an EMBL/GenBank/DDBJ whole genome shotgun (WGS) entry which is preliminary data.</text>
</comment>
<evidence type="ECO:0000313" key="2">
    <source>
        <dbReference type="Proteomes" id="UP000070133"/>
    </source>
</evidence>
<name>A0A139H7I8_9PEZI</name>
<dbReference type="EMBL" id="LFZN01000115">
    <property type="protein sequence ID" value="KXS98381.1"/>
    <property type="molecule type" value="Genomic_DNA"/>
</dbReference>
<organism evidence="1 2">
    <name type="scientific">Pseudocercospora eumusae</name>
    <dbReference type="NCBI Taxonomy" id="321146"/>
    <lineage>
        <taxon>Eukaryota</taxon>
        <taxon>Fungi</taxon>
        <taxon>Dikarya</taxon>
        <taxon>Ascomycota</taxon>
        <taxon>Pezizomycotina</taxon>
        <taxon>Dothideomycetes</taxon>
        <taxon>Dothideomycetidae</taxon>
        <taxon>Mycosphaerellales</taxon>
        <taxon>Mycosphaerellaceae</taxon>
        <taxon>Pseudocercospora</taxon>
    </lineage>
</organism>
<dbReference type="Proteomes" id="UP000070133">
    <property type="component" value="Unassembled WGS sequence"/>
</dbReference>
<reference evidence="1 2" key="1">
    <citation type="submission" date="2015-07" db="EMBL/GenBank/DDBJ databases">
        <title>Comparative genomics of the Sigatoka disease complex on banana suggests a link between parallel evolutionary changes in Pseudocercospora fijiensis and Pseudocercospora eumusae and increased virulence on the banana host.</title>
        <authorList>
            <person name="Chang T.-C."/>
            <person name="Salvucci A."/>
            <person name="Crous P.W."/>
            <person name="Stergiopoulos I."/>
        </authorList>
    </citation>
    <scope>NUCLEOTIDE SEQUENCE [LARGE SCALE GENOMIC DNA]</scope>
    <source>
        <strain evidence="1 2">CBS 114824</strain>
    </source>
</reference>
<dbReference type="AlphaFoldDB" id="A0A139H7I8"/>
<keyword evidence="2" id="KW-1185">Reference proteome</keyword>
<accession>A0A139H7I8</accession>